<evidence type="ECO:0000256" key="13">
    <source>
        <dbReference type="PIRSR" id="PIRSR000294-1"/>
    </source>
</evidence>
<dbReference type="RefSeq" id="WP_233740498.1">
    <property type="nucleotide sequence ID" value="NZ_FNUS01000002.1"/>
</dbReference>
<keyword evidence="8" id="KW-0249">Electron transport</keyword>
<evidence type="ECO:0000259" key="16">
    <source>
        <dbReference type="PROSITE" id="PS51007"/>
    </source>
</evidence>
<evidence type="ECO:0000256" key="1">
    <source>
        <dbReference type="ARBA" id="ARBA00004418"/>
    </source>
</evidence>
<name>A0A1H5WNG4_9FLAO</name>
<feature type="signal peptide" evidence="15">
    <location>
        <begin position="1"/>
        <end position="19"/>
    </location>
</feature>
<comment type="subcellular location">
    <subcellularLocation>
        <location evidence="1">Periplasm</location>
    </subcellularLocation>
</comment>
<feature type="binding site" description="covalent" evidence="13">
    <location>
        <position position="112"/>
    </location>
    <ligand>
        <name>heme c</name>
        <dbReference type="ChEBI" id="CHEBI:61717"/>
        <label>1</label>
    </ligand>
</feature>
<feature type="chain" id="PRO_5009288508" description="Methylamine utilization protein MauG" evidence="15">
    <location>
        <begin position="20"/>
        <end position="390"/>
    </location>
</feature>
<dbReference type="Gene3D" id="1.10.760.10">
    <property type="entry name" value="Cytochrome c-like domain"/>
    <property type="match status" value="2"/>
</dbReference>
<dbReference type="PIRSF" id="PIRSF000294">
    <property type="entry name" value="Cytochrome-c_peroxidase"/>
    <property type="match status" value="1"/>
</dbReference>
<sequence length="390" mass="43746">MKKFISGAFLLSCASYLMVNCITTNSVTKPATAENNNPIDLLRKLYSSGDSKNWPKPNLDESSKIGFVDIGHLPEVQFPADNQYSKEKEELGKTLFYDPRLSQSNQIACASCHDPELAWTDNKTLSFGHNRQLGSRNAMSILNSAYATSLFWDGRAKSLEDQAQQPVTNPVEMNEHLDLAVEKIAKIKGYQDLFKKAFGSSEINEDKITKAIATFERTIKSGSTKFDRFIDGKSEVYSDSEVNGLNLFRTKARCINCHNTGYFSDNKFENDGTALLGSKLEDLGRYNVTKNLADLGKFRVPTLREVARTGPWMHNGSFTPLRDVLTFYNAGNPEIKNKDMATINGVKYKSPKSKKLQPLNLTKDEIEDLEAFLETLSSRPQRIIVPELPQ</sequence>
<protein>
    <recommendedName>
        <fullName evidence="12">Methylamine utilization protein MauG</fullName>
    </recommendedName>
</protein>
<evidence type="ECO:0000313" key="18">
    <source>
        <dbReference type="Proteomes" id="UP000236738"/>
    </source>
</evidence>
<evidence type="ECO:0000256" key="4">
    <source>
        <dbReference type="ARBA" id="ARBA00022617"/>
    </source>
</evidence>
<evidence type="ECO:0000256" key="12">
    <source>
        <dbReference type="ARBA" id="ARBA00073576"/>
    </source>
</evidence>
<feature type="binding site" description="axial binding residue" evidence="14">
    <location>
        <position position="113"/>
    </location>
    <ligand>
        <name>heme c</name>
        <dbReference type="ChEBI" id="CHEBI:61717"/>
        <label>1</label>
    </ligand>
    <ligandPart>
        <name>Fe</name>
        <dbReference type="ChEBI" id="CHEBI:18248"/>
    </ligandPart>
</feature>
<dbReference type="InterPro" id="IPR009056">
    <property type="entry name" value="Cyt_c-like_dom"/>
</dbReference>
<dbReference type="InterPro" id="IPR004852">
    <property type="entry name" value="Di-haem_cyt_c_peroxidsae"/>
</dbReference>
<dbReference type="InterPro" id="IPR026259">
    <property type="entry name" value="MauG/Cytc_peroxidase"/>
</dbReference>
<keyword evidence="9" id="KW-0560">Oxidoreductase</keyword>
<evidence type="ECO:0000256" key="2">
    <source>
        <dbReference type="ARBA" id="ARBA00004856"/>
    </source>
</evidence>
<comment type="function">
    <text evidence="11">Involved in methylamine metabolism. Essential for the maturation of the beta subunit of MADH, presumably via a step in the biosynthesis of tryptophan tryptophylquinone (TTQ), the cofactor of MADH.</text>
</comment>
<dbReference type="PANTHER" id="PTHR30600:SF10">
    <property type="entry name" value="BLL6722 PROTEIN"/>
    <property type="match status" value="1"/>
</dbReference>
<keyword evidence="6 15" id="KW-0732">Signal</keyword>
<dbReference type="Proteomes" id="UP000236738">
    <property type="component" value="Unassembled WGS sequence"/>
</dbReference>
<comment type="PTM">
    <text evidence="13">Binds 2 heme groups per subunit.</text>
</comment>
<reference evidence="18" key="1">
    <citation type="submission" date="2016-10" db="EMBL/GenBank/DDBJ databases">
        <authorList>
            <person name="Varghese N."/>
            <person name="Submissions S."/>
        </authorList>
    </citation>
    <scope>NUCLEOTIDE SEQUENCE [LARGE SCALE GENOMIC DNA]</scope>
    <source>
        <strain evidence="18">DSM 21580</strain>
    </source>
</reference>
<keyword evidence="17" id="KW-0575">Peroxidase</keyword>
<gene>
    <name evidence="17" type="ORF">SAMN05421847_1277</name>
</gene>
<keyword evidence="3" id="KW-0813">Transport</keyword>
<dbReference type="SUPFAM" id="SSF46626">
    <property type="entry name" value="Cytochrome c"/>
    <property type="match status" value="2"/>
</dbReference>
<evidence type="ECO:0000256" key="9">
    <source>
        <dbReference type="ARBA" id="ARBA00023002"/>
    </source>
</evidence>
<feature type="binding site" description="covalent" evidence="13">
    <location>
        <position position="254"/>
    </location>
    <ligand>
        <name>heme c</name>
        <dbReference type="ChEBI" id="CHEBI:61717"/>
        <label>2</label>
    </ligand>
</feature>
<dbReference type="InterPro" id="IPR051395">
    <property type="entry name" value="Cytochrome_c_Peroxidase/MauG"/>
</dbReference>
<dbReference type="GO" id="GO:0009055">
    <property type="term" value="F:electron transfer activity"/>
    <property type="evidence" value="ECO:0007669"/>
    <property type="project" value="InterPro"/>
</dbReference>
<evidence type="ECO:0000256" key="15">
    <source>
        <dbReference type="SAM" id="SignalP"/>
    </source>
</evidence>
<accession>A0A1H5WNG4</accession>
<evidence type="ECO:0000256" key="11">
    <source>
        <dbReference type="ARBA" id="ARBA00058991"/>
    </source>
</evidence>
<evidence type="ECO:0000256" key="5">
    <source>
        <dbReference type="ARBA" id="ARBA00022723"/>
    </source>
</evidence>
<dbReference type="GO" id="GO:0020037">
    <property type="term" value="F:heme binding"/>
    <property type="evidence" value="ECO:0007669"/>
    <property type="project" value="InterPro"/>
</dbReference>
<keyword evidence="7" id="KW-0574">Periplasm</keyword>
<keyword evidence="4 13" id="KW-0349">Heme</keyword>
<dbReference type="EMBL" id="FNUS01000002">
    <property type="protein sequence ID" value="SEG00994.1"/>
    <property type="molecule type" value="Genomic_DNA"/>
</dbReference>
<evidence type="ECO:0000256" key="10">
    <source>
        <dbReference type="ARBA" id="ARBA00023004"/>
    </source>
</evidence>
<feature type="binding site" description="covalent" evidence="13">
    <location>
        <position position="257"/>
    </location>
    <ligand>
        <name>heme c</name>
        <dbReference type="ChEBI" id="CHEBI:61717"/>
        <label>2</label>
    </ligand>
</feature>
<feature type="binding site" description="covalent" evidence="13">
    <location>
        <position position="109"/>
    </location>
    <ligand>
        <name>heme c</name>
        <dbReference type="ChEBI" id="CHEBI:61717"/>
        <label>1</label>
    </ligand>
</feature>
<organism evidence="17 18">
    <name type="scientific">Halpernia humi</name>
    <dbReference type="NCBI Taxonomy" id="493375"/>
    <lineage>
        <taxon>Bacteria</taxon>
        <taxon>Pseudomonadati</taxon>
        <taxon>Bacteroidota</taxon>
        <taxon>Flavobacteriia</taxon>
        <taxon>Flavobacteriales</taxon>
        <taxon>Weeksellaceae</taxon>
        <taxon>Chryseobacterium group</taxon>
        <taxon>Halpernia</taxon>
    </lineage>
</organism>
<comment type="cofactor">
    <cofactor evidence="13">
        <name>heme</name>
        <dbReference type="ChEBI" id="CHEBI:30413"/>
    </cofactor>
    <text evidence="13">Binds 2 heme groups.</text>
</comment>
<keyword evidence="5 14" id="KW-0479">Metal-binding</keyword>
<dbReference type="Pfam" id="PF03150">
    <property type="entry name" value="CCP_MauG"/>
    <property type="match status" value="1"/>
</dbReference>
<evidence type="ECO:0000256" key="6">
    <source>
        <dbReference type="ARBA" id="ARBA00022729"/>
    </source>
</evidence>
<feature type="binding site" description="axial binding residue" evidence="14">
    <location>
        <position position="258"/>
    </location>
    <ligand>
        <name>heme c</name>
        <dbReference type="ChEBI" id="CHEBI:61717"/>
        <label>2</label>
    </ligand>
    <ligandPart>
        <name>Fe</name>
        <dbReference type="ChEBI" id="CHEBI:18248"/>
    </ligandPart>
</feature>
<dbReference type="PROSITE" id="PS51007">
    <property type="entry name" value="CYTC"/>
    <property type="match status" value="1"/>
</dbReference>
<evidence type="ECO:0000313" key="17">
    <source>
        <dbReference type="EMBL" id="SEG00994.1"/>
    </source>
</evidence>
<dbReference type="GO" id="GO:0046872">
    <property type="term" value="F:metal ion binding"/>
    <property type="evidence" value="ECO:0007669"/>
    <property type="project" value="UniProtKB-KW"/>
</dbReference>
<dbReference type="InterPro" id="IPR036909">
    <property type="entry name" value="Cyt_c-like_dom_sf"/>
</dbReference>
<feature type="domain" description="Cytochrome c" evidence="16">
    <location>
        <begin position="239"/>
        <end position="377"/>
    </location>
</feature>
<evidence type="ECO:0000256" key="14">
    <source>
        <dbReference type="PIRSR" id="PIRSR000294-2"/>
    </source>
</evidence>
<comment type="pathway">
    <text evidence="2">One-carbon metabolism; methylamine degradation.</text>
</comment>
<evidence type="ECO:0000256" key="3">
    <source>
        <dbReference type="ARBA" id="ARBA00022448"/>
    </source>
</evidence>
<proteinExistence type="predicted"/>
<dbReference type="GO" id="GO:0042597">
    <property type="term" value="C:periplasmic space"/>
    <property type="evidence" value="ECO:0007669"/>
    <property type="project" value="UniProtKB-SubCell"/>
</dbReference>
<evidence type="ECO:0000256" key="8">
    <source>
        <dbReference type="ARBA" id="ARBA00022982"/>
    </source>
</evidence>
<keyword evidence="18" id="KW-1185">Reference proteome</keyword>
<dbReference type="FunFam" id="1.10.760.10:FF:000019">
    <property type="entry name" value="Di-heme cytochrome C peroxidase"/>
    <property type="match status" value="1"/>
</dbReference>
<keyword evidence="10 14" id="KW-0408">Iron</keyword>
<dbReference type="PANTHER" id="PTHR30600">
    <property type="entry name" value="CYTOCHROME C PEROXIDASE-RELATED"/>
    <property type="match status" value="1"/>
</dbReference>
<dbReference type="GO" id="GO:0004130">
    <property type="term" value="F:cytochrome-c peroxidase activity"/>
    <property type="evidence" value="ECO:0007669"/>
    <property type="project" value="TreeGrafter"/>
</dbReference>
<evidence type="ECO:0000256" key="7">
    <source>
        <dbReference type="ARBA" id="ARBA00022764"/>
    </source>
</evidence>
<feature type="binding site" description="axial binding residue" evidence="14">
    <location>
        <position position="129"/>
    </location>
    <ligand>
        <name>heme c</name>
        <dbReference type="ChEBI" id="CHEBI:61717"/>
        <label>1</label>
    </ligand>
    <ligandPart>
        <name>Fe</name>
        <dbReference type="ChEBI" id="CHEBI:18248"/>
    </ligandPart>
</feature>
<dbReference type="AlphaFoldDB" id="A0A1H5WNG4"/>